<name>A0A1A8D3W0_NOTKA</name>
<reference evidence="1" key="1">
    <citation type="submission" date="2016-05" db="EMBL/GenBank/DDBJ databases">
        <authorList>
            <person name="Lavstsen T."/>
            <person name="Jespersen J.S."/>
        </authorList>
    </citation>
    <scope>NUCLEOTIDE SEQUENCE</scope>
    <source>
        <tissue evidence="1">Brain</tissue>
    </source>
</reference>
<feature type="non-terminal residue" evidence="1">
    <location>
        <position position="1"/>
    </location>
</feature>
<feature type="non-terminal residue" evidence="1">
    <location>
        <position position="117"/>
    </location>
</feature>
<organism evidence="1">
    <name type="scientific">Nothobranchius kadleci</name>
    <name type="common">African annual killifish</name>
    <dbReference type="NCBI Taxonomy" id="1051664"/>
    <lineage>
        <taxon>Eukaryota</taxon>
        <taxon>Metazoa</taxon>
        <taxon>Chordata</taxon>
        <taxon>Craniata</taxon>
        <taxon>Vertebrata</taxon>
        <taxon>Euteleostomi</taxon>
        <taxon>Actinopterygii</taxon>
        <taxon>Neopterygii</taxon>
        <taxon>Teleostei</taxon>
        <taxon>Neoteleostei</taxon>
        <taxon>Acanthomorphata</taxon>
        <taxon>Ovalentaria</taxon>
        <taxon>Atherinomorphae</taxon>
        <taxon>Cyprinodontiformes</taxon>
        <taxon>Nothobranchiidae</taxon>
        <taxon>Nothobranchius</taxon>
    </lineage>
</organism>
<reference evidence="1" key="2">
    <citation type="submission" date="2016-06" db="EMBL/GenBank/DDBJ databases">
        <title>The genome of a short-lived fish provides insights into sex chromosome evolution and the genetic control of aging.</title>
        <authorList>
            <person name="Reichwald K."/>
            <person name="Felder M."/>
            <person name="Petzold A."/>
            <person name="Koch P."/>
            <person name="Groth M."/>
            <person name="Platzer M."/>
        </authorList>
    </citation>
    <scope>NUCLEOTIDE SEQUENCE</scope>
    <source>
        <tissue evidence="1">Brain</tissue>
    </source>
</reference>
<sequence>PPLYHVHPLVDWHQVGPRWTVIFWCNHQLFHPRSHVRLLWPGSTGTSYAEVPLVEEIPHYYSDDPVPRNHRPRRLLPLHRLSVSLLDAVGSDWLCCHVHHPFRQLLLSRLQTQTCLP</sequence>
<dbReference type="AlphaFoldDB" id="A0A1A8D3W0"/>
<evidence type="ECO:0000313" key="1">
    <source>
        <dbReference type="EMBL" id="SBQ28807.1"/>
    </source>
</evidence>
<proteinExistence type="predicted"/>
<gene>
    <name evidence="1" type="primary">ELOVL4B</name>
</gene>
<accession>A0A1A8D3W0</accession>
<protein>
    <submittedName>
        <fullName evidence="1">Elongation of very long chain fatty acids (FEN1/Elo2, SUR4/Elo3)-like 4b</fullName>
    </submittedName>
</protein>
<dbReference type="EMBL" id="HAEA01000327">
    <property type="protein sequence ID" value="SBQ28807.1"/>
    <property type="molecule type" value="Transcribed_RNA"/>
</dbReference>